<proteinExistence type="predicted"/>
<dbReference type="InParanoid" id="A0A2K1J0A9"/>
<reference evidence="2 4" key="1">
    <citation type="journal article" date="2008" name="Science">
        <title>The Physcomitrella genome reveals evolutionary insights into the conquest of land by plants.</title>
        <authorList>
            <person name="Rensing S."/>
            <person name="Lang D."/>
            <person name="Zimmer A."/>
            <person name="Terry A."/>
            <person name="Salamov A."/>
            <person name="Shapiro H."/>
            <person name="Nishiyama T."/>
            <person name="Perroud P.-F."/>
            <person name="Lindquist E."/>
            <person name="Kamisugi Y."/>
            <person name="Tanahashi T."/>
            <person name="Sakakibara K."/>
            <person name="Fujita T."/>
            <person name="Oishi K."/>
            <person name="Shin-I T."/>
            <person name="Kuroki Y."/>
            <person name="Toyoda A."/>
            <person name="Suzuki Y."/>
            <person name="Hashimoto A."/>
            <person name="Yamaguchi K."/>
            <person name="Sugano A."/>
            <person name="Kohara Y."/>
            <person name="Fujiyama A."/>
            <person name="Anterola A."/>
            <person name="Aoki S."/>
            <person name="Ashton N."/>
            <person name="Barbazuk W.B."/>
            <person name="Barker E."/>
            <person name="Bennetzen J."/>
            <person name="Bezanilla M."/>
            <person name="Blankenship R."/>
            <person name="Cho S.H."/>
            <person name="Dutcher S."/>
            <person name="Estelle M."/>
            <person name="Fawcett J.A."/>
            <person name="Gundlach H."/>
            <person name="Hanada K."/>
            <person name="Heyl A."/>
            <person name="Hicks K.A."/>
            <person name="Hugh J."/>
            <person name="Lohr M."/>
            <person name="Mayer K."/>
            <person name="Melkozernov A."/>
            <person name="Murata T."/>
            <person name="Nelson D."/>
            <person name="Pils B."/>
            <person name="Prigge M."/>
            <person name="Reiss B."/>
            <person name="Renner T."/>
            <person name="Rombauts S."/>
            <person name="Rushton P."/>
            <person name="Sanderfoot A."/>
            <person name="Schween G."/>
            <person name="Shiu S.-H."/>
            <person name="Stueber K."/>
            <person name="Theodoulou F.L."/>
            <person name="Tu H."/>
            <person name="Van de Peer Y."/>
            <person name="Verrier P.J."/>
            <person name="Waters E."/>
            <person name="Wood A."/>
            <person name="Yang L."/>
            <person name="Cove D."/>
            <person name="Cuming A."/>
            <person name="Hasebe M."/>
            <person name="Lucas S."/>
            <person name="Mishler D.B."/>
            <person name="Reski R."/>
            <person name="Grigoriev I."/>
            <person name="Quatrano R.S."/>
            <person name="Boore J.L."/>
        </authorList>
    </citation>
    <scope>NUCLEOTIDE SEQUENCE [LARGE SCALE GENOMIC DNA]</scope>
    <source>
        <strain evidence="3 4">cv. Gransden 2004</strain>
    </source>
</reference>
<evidence type="ECO:0000313" key="3">
    <source>
        <dbReference type="EnsemblPlants" id="PAC:32981514.CDS.1"/>
    </source>
</evidence>
<dbReference type="Gramene" id="Pp3c18_8140V3.1">
    <property type="protein sequence ID" value="PAC:32981514.CDS.1"/>
    <property type="gene ID" value="Pp3c18_8140"/>
</dbReference>
<dbReference type="EnsemblPlants" id="Pp3c18_8140V3.2">
    <property type="protein sequence ID" value="PAC:32981515.CDS.1"/>
    <property type="gene ID" value="Pp3c18_8140"/>
</dbReference>
<dbReference type="EMBL" id="ABEU02000018">
    <property type="protein sequence ID" value="PNR34967.1"/>
    <property type="molecule type" value="Genomic_DNA"/>
</dbReference>
<keyword evidence="4" id="KW-1185">Reference proteome</keyword>
<evidence type="ECO:0000313" key="2">
    <source>
        <dbReference type="EMBL" id="PNR34967.1"/>
    </source>
</evidence>
<feature type="region of interest" description="Disordered" evidence="1">
    <location>
        <begin position="34"/>
        <end position="59"/>
    </location>
</feature>
<gene>
    <name evidence="2" type="ORF">PHYPA_022866</name>
</gene>
<dbReference type="EnsemblPlants" id="Pp3c18_8140V3.1">
    <property type="protein sequence ID" value="PAC:32981514.CDS.1"/>
    <property type="gene ID" value="Pp3c18_8140"/>
</dbReference>
<name>A0A2K1J0A9_PHYPA</name>
<sequence>MGGGPAEDWFLEGSVLGASFWRWWSSACMREPPGFQRDVETREGQPARASSSVPTHESEVDYITTVVPRRRRPAKSEPIDIPVKRTPAPVYESASDRRWWFR</sequence>
<dbReference type="Proteomes" id="UP000006727">
    <property type="component" value="Chromosome 18"/>
</dbReference>
<dbReference type="Gramene" id="Pp3c18_8140V3.2">
    <property type="protein sequence ID" value="PAC:32981515.CDS.1"/>
    <property type="gene ID" value="Pp3c18_8140"/>
</dbReference>
<reference evidence="2 4" key="2">
    <citation type="journal article" date="2018" name="Plant J.">
        <title>The Physcomitrella patens chromosome-scale assembly reveals moss genome structure and evolution.</title>
        <authorList>
            <person name="Lang D."/>
            <person name="Ullrich K.K."/>
            <person name="Murat F."/>
            <person name="Fuchs J."/>
            <person name="Jenkins J."/>
            <person name="Haas F.B."/>
            <person name="Piednoel M."/>
            <person name="Gundlach H."/>
            <person name="Van Bel M."/>
            <person name="Meyberg R."/>
            <person name="Vives C."/>
            <person name="Morata J."/>
            <person name="Symeonidi A."/>
            <person name="Hiss M."/>
            <person name="Muchero W."/>
            <person name="Kamisugi Y."/>
            <person name="Saleh O."/>
            <person name="Blanc G."/>
            <person name="Decker E.L."/>
            <person name="van Gessel N."/>
            <person name="Grimwood J."/>
            <person name="Hayes R.D."/>
            <person name="Graham S.W."/>
            <person name="Gunter L.E."/>
            <person name="McDaniel S.F."/>
            <person name="Hoernstein S.N.W."/>
            <person name="Larsson A."/>
            <person name="Li F.W."/>
            <person name="Perroud P.F."/>
            <person name="Phillips J."/>
            <person name="Ranjan P."/>
            <person name="Rokshar D.S."/>
            <person name="Rothfels C.J."/>
            <person name="Schneider L."/>
            <person name="Shu S."/>
            <person name="Stevenson D.W."/>
            <person name="Thummler F."/>
            <person name="Tillich M."/>
            <person name="Villarreal Aguilar J.C."/>
            <person name="Widiez T."/>
            <person name="Wong G.K."/>
            <person name="Wymore A."/>
            <person name="Zhang Y."/>
            <person name="Zimmer A.D."/>
            <person name="Quatrano R.S."/>
            <person name="Mayer K.F.X."/>
            <person name="Goodstein D."/>
            <person name="Casacuberta J.M."/>
            <person name="Vandepoele K."/>
            <person name="Reski R."/>
            <person name="Cuming A.C."/>
            <person name="Tuskan G.A."/>
            <person name="Maumus F."/>
            <person name="Salse J."/>
            <person name="Schmutz J."/>
            <person name="Rensing S.A."/>
        </authorList>
    </citation>
    <scope>NUCLEOTIDE SEQUENCE [LARGE SCALE GENOMIC DNA]</scope>
    <source>
        <strain evidence="3 4">cv. Gransden 2004</strain>
    </source>
</reference>
<evidence type="ECO:0000256" key="1">
    <source>
        <dbReference type="SAM" id="MobiDB-lite"/>
    </source>
</evidence>
<organism evidence="2">
    <name type="scientific">Physcomitrium patens</name>
    <name type="common">Spreading-leaved earth moss</name>
    <name type="synonym">Physcomitrella patens</name>
    <dbReference type="NCBI Taxonomy" id="3218"/>
    <lineage>
        <taxon>Eukaryota</taxon>
        <taxon>Viridiplantae</taxon>
        <taxon>Streptophyta</taxon>
        <taxon>Embryophyta</taxon>
        <taxon>Bryophyta</taxon>
        <taxon>Bryophytina</taxon>
        <taxon>Bryopsida</taxon>
        <taxon>Funariidae</taxon>
        <taxon>Funariales</taxon>
        <taxon>Funariaceae</taxon>
        <taxon>Physcomitrium</taxon>
    </lineage>
</organism>
<dbReference type="AlphaFoldDB" id="A0A2K1J0A9"/>
<evidence type="ECO:0000313" key="4">
    <source>
        <dbReference type="Proteomes" id="UP000006727"/>
    </source>
</evidence>
<reference evidence="3" key="3">
    <citation type="submission" date="2020-12" db="UniProtKB">
        <authorList>
            <consortium name="EnsemblPlants"/>
        </authorList>
    </citation>
    <scope>IDENTIFICATION</scope>
</reference>
<protein>
    <submittedName>
        <fullName evidence="2 3">Uncharacterized protein</fullName>
    </submittedName>
</protein>
<accession>A0A2K1J0A9</accession>